<gene>
    <name evidence="1" type="ORF">EJF14_20459</name>
</gene>
<evidence type="ECO:0000313" key="2">
    <source>
        <dbReference type="Proteomes" id="UP000326582"/>
    </source>
</evidence>
<name>A0ACD0WG61_CLALS</name>
<organism evidence="1 2">
    <name type="scientific">Clavispora lusitaniae</name>
    <name type="common">Candida lusitaniae</name>
    <dbReference type="NCBI Taxonomy" id="36911"/>
    <lineage>
        <taxon>Eukaryota</taxon>
        <taxon>Fungi</taxon>
        <taxon>Dikarya</taxon>
        <taxon>Ascomycota</taxon>
        <taxon>Saccharomycotina</taxon>
        <taxon>Pichiomycetes</taxon>
        <taxon>Metschnikowiaceae</taxon>
        <taxon>Clavispora</taxon>
    </lineage>
</organism>
<proteinExistence type="predicted"/>
<dbReference type="EMBL" id="CP038485">
    <property type="protein sequence ID" value="QFZ26554.1"/>
    <property type="molecule type" value="Genomic_DNA"/>
</dbReference>
<dbReference type="Proteomes" id="UP000326582">
    <property type="component" value="Chromosome 2"/>
</dbReference>
<reference evidence="2" key="1">
    <citation type="journal article" date="2019" name="MBio">
        <title>Comparative genomics for the elucidation of multidrug resistance (MDR) in Candida lusitaniae.</title>
        <authorList>
            <person name="Kannan A."/>
            <person name="Asner S.A."/>
            <person name="Trachsel E."/>
            <person name="Kelly S."/>
            <person name="Parker J."/>
            <person name="Sanglard D."/>
        </authorList>
    </citation>
    <scope>NUCLEOTIDE SEQUENCE [LARGE SCALE GENOMIC DNA]</scope>
    <source>
        <strain evidence="2">P1</strain>
    </source>
</reference>
<sequence length="335" mass="36867">MHNILVFGSGGVGSIAAYALDLAEDTSVTTIIRSDYDQVTKNGYKITSVDYGTIEAYKPSNVVKSIDEAKAHGPFDYVVISTKNTPDITKTEELVEPTISEGKTVILLMQNGIGIEESFLTKYPNNIVLSGVSMISSTNYDGVIDHVGHDFLKVGYFENPNIPIEKQKQAALQFVSLYHNGKNECVYDEDVKYTRWRKLVYNATLNSICTLTNVDVGRLQLFGGVDSLVRSAMKEVLAIAKSDGVELDESIIDFMIHSDDGVYYAPSMLVDLRKGNYIELEVISGNPVKIAQKNGVEAPTLTLIYNLLKVIQMRTKEAKGAISVPEIRPVPDGKL</sequence>
<evidence type="ECO:0000313" key="1">
    <source>
        <dbReference type="EMBL" id="QFZ26554.1"/>
    </source>
</evidence>
<protein>
    <submittedName>
        <fullName evidence="1">Uncharacterized protein</fullName>
    </submittedName>
</protein>
<accession>A0ACD0WG61</accession>
<keyword evidence="2" id="KW-1185">Reference proteome</keyword>